<dbReference type="GO" id="GO:0016811">
    <property type="term" value="F:hydrolase activity, acting on carbon-nitrogen (but not peptide) bonds, in linear amides"/>
    <property type="evidence" value="ECO:0007669"/>
    <property type="project" value="InterPro"/>
</dbReference>
<proteinExistence type="inferred from homology"/>
<protein>
    <submittedName>
        <fullName evidence="10">Penicillin amidase</fullName>
    </submittedName>
</protein>
<evidence type="ECO:0000256" key="1">
    <source>
        <dbReference type="ARBA" id="ARBA00004418"/>
    </source>
</evidence>
<dbReference type="Gene3D" id="1.10.1400.10">
    <property type="match status" value="1"/>
</dbReference>
<keyword evidence="8" id="KW-0106">Calcium</keyword>
<keyword evidence="4" id="KW-0574">Periplasm</keyword>
<keyword evidence="6" id="KW-0865">Zymogen</keyword>
<evidence type="ECO:0000256" key="2">
    <source>
        <dbReference type="ARBA" id="ARBA00006586"/>
    </source>
</evidence>
<dbReference type="SUPFAM" id="SSF56235">
    <property type="entry name" value="N-terminal nucleophile aminohydrolases (Ntn hydrolases)"/>
    <property type="match status" value="1"/>
</dbReference>
<evidence type="ECO:0000256" key="8">
    <source>
        <dbReference type="PIRSR" id="PIRSR001227-2"/>
    </source>
</evidence>
<reference evidence="10 11" key="1">
    <citation type="submission" date="2016-10" db="EMBL/GenBank/DDBJ databases">
        <authorList>
            <person name="de Groot N.N."/>
        </authorList>
    </citation>
    <scope>NUCLEOTIDE SEQUENCE [LARGE SCALE GENOMIC DNA]</scope>
    <source>
        <strain evidence="10 11">JCM 18415</strain>
    </source>
</reference>
<feature type="binding site" evidence="8">
    <location>
        <position position="333"/>
    </location>
    <ligand>
        <name>Ca(2+)</name>
        <dbReference type="ChEBI" id="CHEBI:29108"/>
    </ligand>
</feature>
<feature type="binding site" evidence="8">
    <location>
        <position position="330"/>
    </location>
    <ligand>
        <name>Ca(2+)</name>
        <dbReference type="ChEBI" id="CHEBI:29108"/>
    </ligand>
</feature>
<organism evidence="10 11">
    <name type="scientific">Halopseudomonas formosensis</name>
    <dbReference type="NCBI Taxonomy" id="1002526"/>
    <lineage>
        <taxon>Bacteria</taxon>
        <taxon>Pseudomonadati</taxon>
        <taxon>Pseudomonadota</taxon>
        <taxon>Gammaproteobacteria</taxon>
        <taxon>Pseudomonadales</taxon>
        <taxon>Pseudomonadaceae</taxon>
        <taxon>Halopseudomonas</taxon>
    </lineage>
</organism>
<keyword evidence="9" id="KW-0812">Transmembrane</keyword>
<dbReference type="EMBL" id="FOYD01000004">
    <property type="protein sequence ID" value="SFQ80605.1"/>
    <property type="molecule type" value="Genomic_DNA"/>
</dbReference>
<dbReference type="InterPro" id="IPR014395">
    <property type="entry name" value="Pen/GL7ACA/AHL_acylase"/>
</dbReference>
<gene>
    <name evidence="10" type="ORF">SAMN05216578_10492</name>
</gene>
<dbReference type="CDD" id="cd03747">
    <property type="entry name" value="Ntn_PGA_like"/>
    <property type="match status" value="1"/>
</dbReference>
<dbReference type="AlphaFoldDB" id="A0A1I6BI54"/>
<dbReference type="InterPro" id="IPR023343">
    <property type="entry name" value="Penicillin_amidase_dom1"/>
</dbReference>
<dbReference type="PIRSF" id="PIRSF001227">
    <property type="entry name" value="Pen_acylase"/>
    <property type="match status" value="1"/>
</dbReference>
<dbReference type="Proteomes" id="UP000242815">
    <property type="component" value="Unassembled WGS sequence"/>
</dbReference>
<comment type="similarity">
    <text evidence="2">Belongs to the peptidase S45 family.</text>
</comment>
<dbReference type="InterPro" id="IPR043147">
    <property type="entry name" value="Penicillin_amidase_A-knob"/>
</dbReference>
<dbReference type="GO" id="GO:0042597">
    <property type="term" value="C:periplasmic space"/>
    <property type="evidence" value="ECO:0007669"/>
    <property type="project" value="UniProtKB-SubCell"/>
</dbReference>
<evidence type="ECO:0000256" key="6">
    <source>
        <dbReference type="ARBA" id="ARBA00023145"/>
    </source>
</evidence>
<dbReference type="PANTHER" id="PTHR34218:SF5">
    <property type="entry name" value="PENICILLIN ACYLASE FAMILY PROTEIN"/>
    <property type="match status" value="1"/>
</dbReference>
<accession>A0A1I6BI54</accession>
<feature type="active site" description="Nucleophile" evidence="7">
    <location>
        <position position="258"/>
    </location>
</feature>
<evidence type="ECO:0000256" key="9">
    <source>
        <dbReference type="SAM" id="Phobius"/>
    </source>
</evidence>
<comment type="cofactor">
    <cofactor evidence="8">
        <name>Ca(2+)</name>
        <dbReference type="ChEBI" id="CHEBI:29108"/>
    </cofactor>
    <text evidence="8">Binds 1 Ca(2+) ion per dimer.</text>
</comment>
<evidence type="ECO:0000313" key="11">
    <source>
        <dbReference type="Proteomes" id="UP000242815"/>
    </source>
</evidence>
<sequence length="815" mass="91745">MIQRRTLFRLKIIAALLIIAIAVVAVGHWVVHTAEVQRSGSLRLKHLQHEVQVYFDAWGVPHIDARTDLDAYRALGYLHAQDRLFQMDLLRRVGGGRLSELFGQESYATDKFFRTLGISRHARQYAQYLRENADKPHVQLILAYQDGINQYIDQGRIPVEYRLLLTRPDHFSPEDIAHVMGYMAYSFAEAFRTDALIDHVRGTLGERHAQELLPGLPDTSPSRSARILPGQTDTPLAPLLDQLAQVQSYLPVGQFHGSNAWAVSGQLSASGKPLLANDPHIGFAVPAVWYEAHIRTPEHEVYGHFLAGLPFPLLGHTPHHAWGLTMLMNDEIDFYREQVNPDNPMQVRVGNRWQDLEVHEEVIKVRNKEDRLIRLRSSRHGPIINDDLVLASQAEGATPTPPVSLFWTFLTPGSDSTEAFYRYSRATSIAEFEAAAALHWSPGLNVIYADVDDNIAMWATGRLKRWPLSNNSFTLLDGANRQHDFLGYQPFASNPRLVNPPSGYLYNANSPYPGNNPRRALPGYYAPAERAERLEALLAGGEKFDFSRFKAMQLDSHRAHALAMIKDALPLLDNGLFAEKQRTLADAARQLLTDWDGNFQAGSAAALIYQRWEDNLMEALFADELGEHYSHFRDTFMARKSLASLYWKPASPWWDNRQQPSMDGRQASIEQAWVRTLESLSDALGNDPQKWTWDQLASLQHKHPLADKLPLGGRLNSERVAINGTTGSLNNMVFNLGGAQYDVIAGPSTRRLIDLAEPAASLGISPMGQSGNPLDRHYADQAQLFAQGNYRAQLFDWLGIQALPDRLVLKPRRRK</sequence>
<dbReference type="InterPro" id="IPR029055">
    <property type="entry name" value="Ntn_hydrolases_N"/>
</dbReference>
<keyword evidence="9" id="KW-0472">Membrane</keyword>
<dbReference type="Gene3D" id="2.30.120.10">
    <property type="match status" value="1"/>
</dbReference>
<dbReference type="Pfam" id="PF01804">
    <property type="entry name" value="Penicil_amidase"/>
    <property type="match status" value="1"/>
</dbReference>
<keyword evidence="8" id="KW-0479">Metal-binding</keyword>
<keyword evidence="5" id="KW-0378">Hydrolase</keyword>
<evidence type="ECO:0000256" key="5">
    <source>
        <dbReference type="ARBA" id="ARBA00022801"/>
    </source>
</evidence>
<dbReference type="InterPro" id="IPR043146">
    <property type="entry name" value="Penicillin_amidase_N_B-knob"/>
</dbReference>
<evidence type="ECO:0000256" key="4">
    <source>
        <dbReference type="ARBA" id="ARBA00022764"/>
    </source>
</evidence>
<evidence type="ECO:0000313" key="10">
    <source>
        <dbReference type="EMBL" id="SFQ80605.1"/>
    </source>
</evidence>
<name>A0A1I6BI54_9GAMM</name>
<evidence type="ECO:0000256" key="3">
    <source>
        <dbReference type="ARBA" id="ARBA00022729"/>
    </source>
</evidence>
<evidence type="ECO:0000256" key="7">
    <source>
        <dbReference type="PIRSR" id="PIRSR001227-1"/>
    </source>
</evidence>
<keyword evidence="9" id="KW-1133">Transmembrane helix</keyword>
<dbReference type="Gene3D" id="1.10.439.10">
    <property type="entry name" value="Penicillin Amidohydrolase, domain 1"/>
    <property type="match status" value="1"/>
</dbReference>
<feature type="transmembrane region" description="Helical" evidence="9">
    <location>
        <begin position="12"/>
        <end position="31"/>
    </location>
</feature>
<dbReference type="GO" id="GO:0046872">
    <property type="term" value="F:metal ion binding"/>
    <property type="evidence" value="ECO:0007669"/>
    <property type="project" value="UniProtKB-KW"/>
</dbReference>
<dbReference type="RefSeq" id="WP_177197817.1">
    <property type="nucleotide sequence ID" value="NZ_FOYD01000004.1"/>
</dbReference>
<dbReference type="Gene3D" id="3.60.20.10">
    <property type="entry name" value="Glutamine Phosphoribosylpyrophosphate, subunit 1, domain 1"/>
    <property type="match status" value="1"/>
</dbReference>
<dbReference type="PANTHER" id="PTHR34218">
    <property type="entry name" value="PEPTIDASE S45 PENICILLIN AMIDASE"/>
    <property type="match status" value="1"/>
</dbReference>
<dbReference type="GO" id="GO:0017000">
    <property type="term" value="P:antibiotic biosynthetic process"/>
    <property type="evidence" value="ECO:0007669"/>
    <property type="project" value="InterPro"/>
</dbReference>
<comment type="subcellular location">
    <subcellularLocation>
        <location evidence="1">Periplasm</location>
    </subcellularLocation>
</comment>
<dbReference type="InterPro" id="IPR002692">
    <property type="entry name" value="S45"/>
</dbReference>
<keyword evidence="3" id="KW-0732">Signal</keyword>